<evidence type="ECO:0000313" key="5">
    <source>
        <dbReference type="Proteomes" id="UP000632740"/>
    </source>
</evidence>
<keyword evidence="1" id="KW-0808">Transferase</keyword>
<gene>
    <name evidence="4" type="ORF">Cch01nite_13180</name>
</gene>
<dbReference type="RefSeq" id="WP_203750266.1">
    <property type="nucleotide sequence ID" value="NZ_BONK01000004.1"/>
</dbReference>
<dbReference type="InterPro" id="IPR001173">
    <property type="entry name" value="Glyco_trans_2-like"/>
</dbReference>
<dbReference type="GO" id="GO:0016740">
    <property type="term" value="F:transferase activity"/>
    <property type="evidence" value="ECO:0007669"/>
    <property type="project" value="UniProtKB-KW"/>
</dbReference>
<keyword evidence="5" id="KW-1185">Reference proteome</keyword>
<reference evidence="4" key="1">
    <citation type="submission" date="2021-01" db="EMBL/GenBank/DDBJ databases">
        <title>Whole genome shotgun sequence of Cellulomonas chitinilytica NBRC 110799.</title>
        <authorList>
            <person name="Komaki H."/>
            <person name="Tamura T."/>
        </authorList>
    </citation>
    <scope>NUCLEOTIDE SEQUENCE</scope>
    <source>
        <strain evidence="4">NBRC 110799</strain>
    </source>
</reference>
<dbReference type="PANTHER" id="PTHR43685">
    <property type="entry name" value="GLYCOSYLTRANSFERASE"/>
    <property type="match status" value="1"/>
</dbReference>
<evidence type="ECO:0008006" key="6">
    <source>
        <dbReference type="Google" id="ProtNLM"/>
    </source>
</evidence>
<dbReference type="PANTHER" id="PTHR43685:SF3">
    <property type="entry name" value="SLR2126 PROTEIN"/>
    <property type="match status" value="1"/>
</dbReference>
<comment type="caution">
    <text evidence="4">The sequence shown here is derived from an EMBL/GenBank/DDBJ whole genome shotgun (WGS) entry which is preliminary data.</text>
</comment>
<evidence type="ECO:0000259" key="2">
    <source>
        <dbReference type="Pfam" id="PF00535"/>
    </source>
</evidence>
<dbReference type="Gene3D" id="3.90.550.10">
    <property type="entry name" value="Spore Coat Polysaccharide Biosynthesis Protein SpsA, Chain A"/>
    <property type="match status" value="1"/>
</dbReference>
<proteinExistence type="predicted"/>
<dbReference type="SUPFAM" id="SSF53448">
    <property type="entry name" value="Nucleotide-diphospho-sugar transferases"/>
    <property type="match status" value="1"/>
</dbReference>
<dbReference type="InterPro" id="IPR050834">
    <property type="entry name" value="Glycosyltransf_2"/>
</dbReference>
<dbReference type="Pfam" id="PF02709">
    <property type="entry name" value="Glyco_transf_7C"/>
    <property type="match status" value="1"/>
</dbReference>
<organism evidence="4 5">
    <name type="scientific">Cellulomonas chitinilytica</name>
    <dbReference type="NCBI Taxonomy" id="398759"/>
    <lineage>
        <taxon>Bacteria</taxon>
        <taxon>Bacillati</taxon>
        <taxon>Actinomycetota</taxon>
        <taxon>Actinomycetes</taxon>
        <taxon>Micrococcales</taxon>
        <taxon>Cellulomonadaceae</taxon>
        <taxon>Cellulomonas</taxon>
    </lineage>
</organism>
<evidence type="ECO:0000259" key="3">
    <source>
        <dbReference type="Pfam" id="PF02709"/>
    </source>
</evidence>
<dbReference type="InterPro" id="IPR027791">
    <property type="entry name" value="Galactosyl_T_C"/>
</dbReference>
<dbReference type="AlphaFoldDB" id="A0A919P3V7"/>
<evidence type="ECO:0000256" key="1">
    <source>
        <dbReference type="ARBA" id="ARBA00022679"/>
    </source>
</evidence>
<dbReference type="Proteomes" id="UP000632740">
    <property type="component" value="Unassembled WGS sequence"/>
</dbReference>
<feature type="domain" description="Galactosyltransferase C-terminal" evidence="3">
    <location>
        <begin position="176"/>
        <end position="231"/>
    </location>
</feature>
<name>A0A919P3V7_9CELL</name>
<dbReference type="EMBL" id="BONK01000004">
    <property type="protein sequence ID" value="GIG20594.1"/>
    <property type="molecule type" value="Genomic_DNA"/>
</dbReference>
<sequence>MSPYPPRRPRVSVVIPTYDRADALRRTLESLADQTLDVEDYEVVVADDGSSDHTADVVASFEPRLRIARTWQEDRGYRVSAARNAGARRASAPVLVFLDSGTLAGRSLLAEHLRVHDEADGPVALTGYTYGYRPYDLSSSLALALRECPPEQVVAEHGGDPDLRDLRHDRWAELGFDLTGLRLPWLFFWSMNVSVRTDDYWAVGGFDEGFVSWGVEDQDLGYRLARHGARFAVSRTAWAVEPPHPRDIEANLASGKRNTRQFFEKYRDPVLELEHAMLEEDLMWETELEAEALARWTRDAAGTEPGADEAVALAAVRAGRRVAVLGIGRDVPPELREHVLVDVDADRVRAARRAGARDVRHSVGVHTGLADGEVDLVVVTARWAGLMPRWGARVLAEARRAGAEVYVSDALRVPAT</sequence>
<dbReference type="Pfam" id="PF00535">
    <property type="entry name" value="Glycos_transf_2"/>
    <property type="match status" value="1"/>
</dbReference>
<feature type="domain" description="Glycosyltransferase 2-like" evidence="2">
    <location>
        <begin position="12"/>
        <end position="113"/>
    </location>
</feature>
<evidence type="ECO:0000313" key="4">
    <source>
        <dbReference type="EMBL" id="GIG20594.1"/>
    </source>
</evidence>
<accession>A0A919P3V7</accession>
<protein>
    <recommendedName>
        <fullName evidence="6">Glycosyltransferase</fullName>
    </recommendedName>
</protein>
<dbReference type="InterPro" id="IPR029044">
    <property type="entry name" value="Nucleotide-diphossugar_trans"/>
</dbReference>